<comment type="subcellular location">
    <subcellularLocation>
        <location evidence="1">Nucleus</location>
    </subcellularLocation>
</comment>
<dbReference type="EMBL" id="JH658554">
    <property type="protein sequence ID" value="EXK77983.1"/>
    <property type="molecule type" value="Genomic_DNA"/>
</dbReference>
<dbReference type="Pfam" id="PF03184">
    <property type="entry name" value="DDE_1"/>
    <property type="match status" value="1"/>
</dbReference>
<dbReference type="InterPro" id="IPR009057">
    <property type="entry name" value="Homeodomain-like_sf"/>
</dbReference>
<evidence type="ECO:0000256" key="3">
    <source>
        <dbReference type="ARBA" id="ARBA00023242"/>
    </source>
</evidence>
<dbReference type="GO" id="GO:0003677">
    <property type="term" value="F:DNA binding"/>
    <property type="evidence" value="ECO:0007669"/>
    <property type="project" value="UniProtKB-KW"/>
</dbReference>
<evidence type="ECO:0000256" key="4">
    <source>
        <dbReference type="SAM" id="MobiDB-lite"/>
    </source>
</evidence>
<dbReference type="Pfam" id="PF05225">
    <property type="entry name" value="HTH_psq"/>
    <property type="match status" value="1"/>
</dbReference>
<dbReference type="Proteomes" id="UP000030663">
    <property type="component" value="Unassembled WGS sequence"/>
</dbReference>
<dbReference type="InterPro" id="IPR004875">
    <property type="entry name" value="DDE_SF_endonuclease_dom"/>
</dbReference>
<feature type="domain" description="HTH CENPB-type" evidence="6">
    <location>
        <begin position="113"/>
        <end position="183"/>
    </location>
</feature>
<dbReference type="GO" id="GO:0005634">
    <property type="term" value="C:nucleus"/>
    <property type="evidence" value="ECO:0007669"/>
    <property type="project" value="UniProtKB-SubCell"/>
</dbReference>
<evidence type="ECO:0000259" key="6">
    <source>
        <dbReference type="PROSITE" id="PS51253"/>
    </source>
</evidence>
<protein>
    <recommendedName>
        <fullName evidence="6">HTH CENPB-type domain-containing protein</fullName>
    </recommendedName>
</protein>
<dbReference type="PROSITE" id="PS51253">
    <property type="entry name" value="HTH_CENPB"/>
    <property type="match status" value="1"/>
</dbReference>
<accession>X0BGK8</accession>
<sequence>MSSPSITHLGSPETPTTTPSHAMLGWLAPILLPLMALTILFLATPSTQAEFSPNLIDGTPSAVVHSNYTEDDVAEAILDITDRGLSQNEAAQKRGVPQSTLSRRLSGQVSRNERIQAHQRISKSQDEAFIRWVLRQESLGYALSHSQLRACVEAILKQQGDNKPLGKHWITRFVKRHPKLSIKLGKCQEAARFDGFTPKAVNWYFDIRENECGWIKPENTVNMDEGGIMAGFGLDSLVIGSSDPKKKAMLKGVQSRTWTSFIEAVTASGRSLKSGIIFKGKELQTQWFLNEFELIADWHYITSPNGWTDNHIALEWLKDVYLPETEPRDASDARLIILDGHGSHAHVSILVFSPQSYPL</sequence>
<dbReference type="InterPro" id="IPR006600">
    <property type="entry name" value="HTH_CenpB_DNA-bd_dom"/>
</dbReference>
<dbReference type="Gene3D" id="1.10.10.60">
    <property type="entry name" value="Homeodomain-like"/>
    <property type="match status" value="1"/>
</dbReference>
<keyword evidence="5" id="KW-0472">Membrane</keyword>
<dbReference type="AlphaFoldDB" id="X0BGK8"/>
<dbReference type="OrthoDB" id="5396311at2759"/>
<proteinExistence type="predicted"/>
<evidence type="ECO:0000256" key="2">
    <source>
        <dbReference type="ARBA" id="ARBA00023125"/>
    </source>
</evidence>
<feature type="compositionally biased region" description="Polar residues" evidence="4">
    <location>
        <begin position="97"/>
        <end position="110"/>
    </location>
</feature>
<dbReference type="HOGENOM" id="CLU_013929_8_3_1"/>
<dbReference type="Pfam" id="PF03221">
    <property type="entry name" value="HTH_Tnp_Tc5"/>
    <property type="match status" value="1"/>
</dbReference>
<feature type="region of interest" description="Disordered" evidence="4">
    <location>
        <begin position="88"/>
        <end position="117"/>
    </location>
</feature>
<evidence type="ECO:0000256" key="1">
    <source>
        <dbReference type="ARBA" id="ARBA00004123"/>
    </source>
</evidence>
<evidence type="ECO:0000313" key="8">
    <source>
        <dbReference type="Proteomes" id="UP000030663"/>
    </source>
</evidence>
<evidence type="ECO:0000313" key="7">
    <source>
        <dbReference type="EMBL" id="EXK77983.1"/>
    </source>
</evidence>
<dbReference type="SUPFAM" id="SSF46689">
    <property type="entry name" value="Homeodomain-like"/>
    <property type="match status" value="1"/>
</dbReference>
<dbReference type="SMART" id="SM00674">
    <property type="entry name" value="CENPB"/>
    <property type="match status" value="1"/>
</dbReference>
<reference evidence="7 8" key="1">
    <citation type="submission" date="2011-11" db="EMBL/GenBank/DDBJ databases">
        <title>The Genome Sequence of Fusarium oxysporum PHW815.</title>
        <authorList>
            <consortium name="The Broad Institute Genome Sequencing Platform"/>
            <person name="Ma L.-J."/>
            <person name="Gale L.R."/>
            <person name="Schwartz D.C."/>
            <person name="Zhou S."/>
            <person name="Corby-Kistler H."/>
            <person name="Young S.K."/>
            <person name="Zeng Q."/>
            <person name="Gargeya S."/>
            <person name="Fitzgerald M."/>
            <person name="Haas B."/>
            <person name="Abouelleil A."/>
            <person name="Alvarado L."/>
            <person name="Arachchi H.M."/>
            <person name="Berlin A."/>
            <person name="Brown A."/>
            <person name="Chapman S.B."/>
            <person name="Chen Z."/>
            <person name="Dunbar C."/>
            <person name="Freedman E."/>
            <person name="Gearin G."/>
            <person name="Goldberg J."/>
            <person name="Griggs A."/>
            <person name="Gujja S."/>
            <person name="Heiman D."/>
            <person name="Howarth C."/>
            <person name="Larson L."/>
            <person name="Lui A."/>
            <person name="MacDonald P.J.P."/>
            <person name="Montmayeur A."/>
            <person name="Murphy C."/>
            <person name="Neiman D."/>
            <person name="Pearson M."/>
            <person name="Priest M."/>
            <person name="Roberts A."/>
            <person name="Saif S."/>
            <person name="Shea T."/>
            <person name="Shenoy N."/>
            <person name="Sisk P."/>
            <person name="Stolte C."/>
            <person name="Sykes S."/>
            <person name="Wortman J."/>
            <person name="Nusbaum C."/>
            <person name="Birren B."/>
        </authorList>
    </citation>
    <scope>NUCLEOTIDE SEQUENCE [LARGE SCALE GENOMIC DNA]</scope>
    <source>
        <strain evidence="7 8">54005</strain>
    </source>
</reference>
<gene>
    <name evidence="7" type="ORF">FOQG_17329</name>
</gene>
<organism evidence="7 8">
    <name type="scientific">Fusarium oxysporum f. sp. raphani 54005</name>
    <dbReference type="NCBI Taxonomy" id="1089458"/>
    <lineage>
        <taxon>Eukaryota</taxon>
        <taxon>Fungi</taxon>
        <taxon>Dikarya</taxon>
        <taxon>Ascomycota</taxon>
        <taxon>Pezizomycotina</taxon>
        <taxon>Sordariomycetes</taxon>
        <taxon>Hypocreomycetidae</taxon>
        <taxon>Hypocreales</taxon>
        <taxon>Nectriaceae</taxon>
        <taxon>Fusarium</taxon>
        <taxon>Fusarium oxysporum species complex</taxon>
    </lineage>
</organism>
<dbReference type="PANTHER" id="PTHR19303:SF74">
    <property type="entry name" value="POGO TRANSPOSABLE ELEMENT WITH KRAB DOMAIN"/>
    <property type="match status" value="1"/>
</dbReference>
<dbReference type="InterPro" id="IPR050863">
    <property type="entry name" value="CenT-Element_Derived"/>
</dbReference>
<name>X0BGK8_FUSOX</name>
<keyword evidence="5" id="KW-1133">Transmembrane helix</keyword>
<dbReference type="InterPro" id="IPR007889">
    <property type="entry name" value="HTH_Psq"/>
</dbReference>
<evidence type="ECO:0000256" key="5">
    <source>
        <dbReference type="SAM" id="Phobius"/>
    </source>
</evidence>
<keyword evidence="2" id="KW-0238">DNA-binding</keyword>
<keyword evidence="3" id="KW-0539">Nucleus</keyword>
<keyword evidence="5" id="KW-0812">Transmembrane</keyword>
<keyword evidence="8" id="KW-1185">Reference proteome</keyword>
<feature type="transmembrane region" description="Helical" evidence="5">
    <location>
        <begin position="23"/>
        <end position="43"/>
    </location>
</feature>
<dbReference type="PANTHER" id="PTHR19303">
    <property type="entry name" value="TRANSPOSON"/>
    <property type="match status" value="1"/>
</dbReference>